<name>A0A5B7IEQ9_PORTR</name>
<comment type="caution">
    <text evidence="1">The sequence shown here is derived from an EMBL/GenBank/DDBJ whole genome shotgun (WGS) entry which is preliminary data.</text>
</comment>
<evidence type="ECO:0000313" key="1">
    <source>
        <dbReference type="EMBL" id="MPC80319.1"/>
    </source>
</evidence>
<keyword evidence="2" id="KW-1185">Reference proteome</keyword>
<dbReference type="AlphaFoldDB" id="A0A5B7IEQ9"/>
<dbReference type="EMBL" id="VSRR010053691">
    <property type="protein sequence ID" value="MPC80319.1"/>
    <property type="molecule type" value="Genomic_DNA"/>
</dbReference>
<organism evidence="1 2">
    <name type="scientific">Portunus trituberculatus</name>
    <name type="common">Swimming crab</name>
    <name type="synonym">Neptunus trituberculatus</name>
    <dbReference type="NCBI Taxonomy" id="210409"/>
    <lineage>
        <taxon>Eukaryota</taxon>
        <taxon>Metazoa</taxon>
        <taxon>Ecdysozoa</taxon>
        <taxon>Arthropoda</taxon>
        <taxon>Crustacea</taxon>
        <taxon>Multicrustacea</taxon>
        <taxon>Malacostraca</taxon>
        <taxon>Eumalacostraca</taxon>
        <taxon>Eucarida</taxon>
        <taxon>Decapoda</taxon>
        <taxon>Pleocyemata</taxon>
        <taxon>Brachyura</taxon>
        <taxon>Eubrachyura</taxon>
        <taxon>Portunoidea</taxon>
        <taxon>Portunidae</taxon>
        <taxon>Portuninae</taxon>
        <taxon>Portunus</taxon>
    </lineage>
</organism>
<reference evidence="1 2" key="1">
    <citation type="submission" date="2019-05" db="EMBL/GenBank/DDBJ databases">
        <title>Another draft genome of Portunus trituberculatus and its Hox gene families provides insights of decapod evolution.</title>
        <authorList>
            <person name="Jeong J.-H."/>
            <person name="Song I."/>
            <person name="Kim S."/>
            <person name="Choi T."/>
            <person name="Kim D."/>
            <person name="Ryu S."/>
            <person name="Kim W."/>
        </authorList>
    </citation>
    <scope>NUCLEOTIDE SEQUENCE [LARGE SCALE GENOMIC DNA]</scope>
    <source>
        <tissue evidence="1">Muscle</tissue>
    </source>
</reference>
<accession>A0A5B7IEQ9</accession>
<protein>
    <submittedName>
        <fullName evidence="1">Uncharacterized protein</fullName>
    </submittedName>
</protein>
<proteinExistence type="predicted"/>
<evidence type="ECO:0000313" key="2">
    <source>
        <dbReference type="Proteomes" id="UP000324222"/>
    </source>
</evidence>
<dbReference type="Proteomes" id="UP000324222">
    <property type="component" value="Unassembled WGS sequence"/>
</dbReference>
<sequence length="67" mass="7053">MVMVVVAVVASRVLLKLGYGAPAASCIALGVWSRHVLGCLDAGYSAEDVHVHYYYCLLALTSKNAGV</sequence>
<gene>
    <name evidence="1" type="ORF">E2C01_074896</name>
</gene>